<dbReference type="GO" id="GO:0046872">
    <property type="term" value="F:metal ion binding"/>
    <property type="evidence" value="ECO:0007669"/>
    <property type="project" value="UniProtKB-UniRule"/>
</dbReference>
<comment type="catalytic activity">
    <reaction evidence="1">
        <text>O-phospho-L-seryl-[protein] + H2O = L-seryl-[protein] + phosphate</text>
        <dbReference type="Rhea" id="RHEA:20629"/>
        <dbReference type="Rhea" id="RHEA-COMP:9863"/>
        <dbReference type="Rhea" id="RHEA-COMP:11604"/>
        <dbReference type="ChEBI" id="CHEBI:15377"/>
        <dbReference type="ChEBI" id="CHEBI:29999"/>
        <dbReference type="ChEBI" id="CHEBI:43474"/>
        <dbReference type="ChEBI" id="CHEBI:83421"/>
        <dbReference type="EC" id="3.1.3.16"/>
    </reaction>
</comment>
<evidence type="ECO:0000256" key="1">
    <source>
        <dbReference type="RuleBase" id="RU366020"/>
    </source>
</evidence>
<dbReference type="Gene3D" id="3.60.40.10">
    <property type="entry name" value="PPM-type phosphatase domain"/>
    <property type="match status" value="1"/>
</dbReference>
<dbReference type="EMBL" id="JABAYA010000093">
    <property type="protein sequence ID" value="KAF7725606.1"/>
    <property type="molecule type" value="Genomic_DNA"/>
</dbReference>
<dbReference type="PANTHER" id="PTHR12320:SF84">
    <property type="entry name" value="PROTEIN PHOSPHATASE"/>
    <property type="match status" value="1"/>
</dbReference>
<accession>A0A8H7ENE2</accession>
<dbReference type="GO" id="GO:0004722">
    <property type="term" value="F:protein serine/threonine phosphatase activity"/>
    <property type="evidence" value="ECO:0007669"/>
    <property type="project" value="UniProtKB-EC"/>
</dbReference>
<keyword evidence="1" id="KW-0464">Manganese</keyword>
<proteinExistence type="inferred from homology"/>
<comment type="catalytic activity">
    <reaction evidence="1">
        <text>O-phospho-L-threonyl-[protein] + H2O = L-threonyl-[protein] + phosphate</text>
        <dbReference type="Rhea" id="RHEA:47004"/>
        <dbReference type="Rhea" id="RHEA-COMP:11060"/>
        <dbReference type="Rhea" id="RHEA-COMP:11605"/>
        <dbReference type="ChEBI" id="CHEBI:15377"/>
        <dbReference type="ChEBI" id="CHEBI:30013"/>
        <dbReference type="ChEBI" id="CHEBI:43474"/>
        <dbReference type="ChEBI" id="CHEBI:61977"/>
        <dbReference type="EC" id="3.1.3.16"/>
    </reaction>
</comment>
<dbReference type="OrthoDB" id="60843at2759"/>
<dbReference type="SUPFAM" id="SSF81606">
    <property type="entry name" value="PP2C-like"/>
    <property type="match status" value="1"/>
</dbReference>
<dbReference type="InterPro" id="IPR039123">
    <property type="entry name" value="PPTC7"/>
</dbReference>
<comment type="cofactor">
    <cofactor evidence="1">
        <name>Mg(2+)</name>
        <dbReference type="ChEBI" id="CHEBI:18420"/>
    </cofactor>
</comment>
<feature type="domain" description="PPM-type phosphatase" evidence="2">
    <location>
        <begin position="125"/>
        <end position="392"/>
    </location>
</feature>
<dbReference type="SMART" id="SM00331">
    <property type="entry name" value="PP2C_SIG"/>
    <property type="match status" value="1"/>
</dbReference>
<dbReference type="EC" id="3.1.3.16" evidence="1"/>
<organism evidence="3 4">
    <name type="scientific">Apophysomyces ossiformis</name>
    <dbReference type="NCBI Taxonomy" id="679940"/>
    <lineage>
        <taxon>Eukaryota</taxon>
        <taxon>Fungi</taxon>
        <taxon>Fungi incertae sedis</taxon>
        <taxon>Mucoromycota</taxon>
        <taxon>Mucoromycotina</taxon>
        <taxon>Mucoromycetes</taxon>
        <taxon>Mucorales</taxon>
        <taxon>Mucorineae</taxon>
        <taxon>Mucoraceae</taxon>
        <taxon>Apophysomyces</taxon>
    </lineage>
</organism>
<comment type="caution">
    <text evidence="3">The sequence shown here is derived from an EMBL/GenBank/DDBJ whole genome shotgun (WGS) entry which is preliminary data.</text>
</comment>
<protein>
    <recommendedName>
        <fullName evidence="1">Protein phosphatase</fullName>
        <ecNumber evidence="1">3.1.3.16</ecNumber>
    </recommendedName>
</protein>
<name>A0A8H7ENE2_9FUNG</name>
<reference evidence="3" key="1">
    <citation type="submission" date="2020-01" db="EMBL/GenBank/DDBJ databases">
        <title>Genome Sequencing of Three Apophysomyces-Like Fungal Strains Confirms a Novel Fungal Genus in the Mucoromycota with divergent Burkholderia-like Endosymbiotic Bacteria.</title>
        <authorList>
            <person name="Stajich J.E."/>
            <person name="Macias A.M."/>
            <person name="Carter-House D."/>
            <person name="Lovett B."/>
            <person name="Kasson L.R."/>
            <person name="Berry K."/>
            <person name="Grigoriev I."/>
            <person name="Chang Y."/>
            <person name="Spatafora J."/>
            <person name="Kasson M.T."/>
        </authorList>
    </citation>
    <scope>NUCLEOTIDE SEQUENCE</scope>
    <source>
        <strain evidence="3">NRRL A-21654</strain>
    </source>
</reference>
<keyword evidence="1" id="KW-0460">Magnesium</keyword>
<dbReference type="InterPro" id="IPR036457">
    <property type="entry name" value="PPM-type-like_dom_sf"/>
</dbReference>
<dbReference type="PROSITE" id="PS51746">
    <property type="entry name" value="PPM_2"/>
    <property type="match status" value="1"/>
</dbReference>
<keyword evidence="1" id="KW-0378">Hydrolase</keyword>
<evidence type="ECO:0000313" key="3">
    <source>
        <dbReference type="EMBL" id="KAF7725606.1"/>
    </source>
</evidence>
<dbReference type="Proteomes" id="UP000605846">
    <property type="component" value="Unassembled WGS sequence"/>
</dbReference>
<evidence type="ECO:0000259" key="2">
    <source>
        <dbReference type="PROSITE" id="PS51746"/>
    </source>
</evidence>
<sequence>MNAKARLTIAKQLVVPPVNCTQSTLAARSVAPQALTLYAQPRLPPTYRRPPSSFHHFRSFVAATTVTVPAHNPQYAYHPLPLLDDITQPKSLPLYELFDKTTAKPKPSYIFAHAASGYPKRGRKPSAVADNRNYLSVQIGEDAYFRRLDALGVADGVGGWRGNLAANSALYSRKLMHHAYLELERFDNVDDPCFYQYDDADPIDILQRSYEECMQEVQREGIVGSTTACLAILRHDELRIANLGDCGISVIRQNSYIFRSEEQQHSFNFPYQLGTSSPDRPTDAQTFNVKVEKGDIIILGSDGLYDNLYDKEILRIVRSHVSTYVMPGNENRPPRMLNFDPQRLSEALASRAKSVSEDRCYSDSPFQARATNEGIYYQGGKADDISVIVAVVKDMEDSPDRRL</sequence>
<dbReference type="SMART" id="SM00332">
    <property type="entry name" value="PP2Cc"/>
    <property type="match status" value="1"/>
</dbReference>
<dbReference type="Pfam" id="PF07228">
    <property type="entry name" value="SpoIIE"/>
    <property type="match status" value="1"/>
</dbReference>
<dbReference type="InterPro" id="IPR001932">
    <property type="entry name" value="PPM-type_phosphatase-like_dom"/>
</dbReference>
<keyword evidence="1" id="KW-0479">Metal-binding</keyword>
<keyword evidence="1" id="KW-0904">Protein phosphatase</keyword>
<dbReference type="PANTHER" id="PTHR12320">
    <property type="entry name" value="PROTEIN PHOSPHATASE 2C"/>
    <property type="match status" value="1"/>
</dbReference>
<comment type="similarity">
    <text evidence="1">Belongs to the PP2C family.</text>
</comment>
<keyword evidence="4" id="KW-1185">Reference proteome</keyword>
<dbReference type="AlphaFoldDB" id="A0A8H7ENE2"/>
<evidence type="ECO:0000313" key="4">
    <source>
        <dbReference type="Proteomes" id="UP000605846"/>
    </source>
</evidence>
<gene>
    <name evidence="3" type="ORF">EC973_009484</name>
</gene>
<comment type="cofactor">
    <cofactor evidence="1">
        <name>Mn(2+)</name>
        <dbReference type="ChEBI" id="CHEBI:29035"/>
    </cofactor>
</comment>